<keyword evidence="3" id="KW-1185">Reference proteome</keyword>
<dbReference type="RefSeq" id="WP_156156792.1">
    <property type="nucleotide sequence ID" value="NZ_FNGQ01000002.1"/>
</dbReference>
<sequence>MNSTPDPSTGSGATEDLSIYSARRQRRIRITAWVVIVALILVGGGSTVLTVLLG</sequence>
<evidence type="ECO:0000256" key="1">
    <source>
        <dbReference type="SAM" id="Phobius"/>
    </source>
</evidence>
<protein>
    <submittedName>
        <fullName evidence="2">Uncharacterized protein</fullName>
    </submittedName>
</protein>
<proteinExistence type="predicted"/>
<keyword evidence="1" id="KW-1133">Transmembrane helix</keyword>
<comment type="caution">
    <text evidence="2">The sequence shown here is derived from an EMBL/GenBank/DDBJ whole genome shotgun (WGS) entry which is preliminary data.</text>
</comment>
<keyword evidence="1" id="KW-0812">Transmembrane</keyword>
<feature type="transmembrane region" description="Helical" evidence="1">
    <location>
        <begin position="30"/>
        <end position="53"/>
    </location>
</feature>
<dbReference type="PATRIC" id="fig|582680.7.peg.2484"/>
<name>A0A0F0KLX1_9MICO</name>
<dbReference type="Proteomes" id="UP000033448">
    <property type="component" value="Unassembled WGS sequence"/>
</dbReference>
<evidence type="ECO:0000313" key="2">
    <source>
        <dbReference type="EMBL" id="KJL21892.1"/>
    </source>
</evidence>
<reference evidence="2 3" key="1">
    <citation type="submission" date="2015-02" db="EMBL/GenBank/DDBJ databases">
        <title>Draft genome sequences of ten Microbacterium spp. with emphasis on heavy metal contaminated environments.</title>
        <authorList>
            <person name="Corretto E."/>
        </authorList>
    </citation>
    <scope>NUCLEOTIDE SEQUENCE [LARGE SCALE GENOMIC DNA]</scope>
    <source>
        <strain evidence="2 3">DSM 23848</strain>
    </source>
</reference>
<organism evidence="2 3">
    <name type="scientific">Microbacterium azadirachtae</name>
    <dbReference type="NCBI Taxonomy" id="582680"/>
    <lineage>
        <taxon>Bacteria</taxon>
        <taxon>Bacillati</taxon>
        <taxon>Actinomycetota</taxon>
        <taxon>Actinomycetes</taxon>
        <taxon>Micrococcales</taxon>
        <taxon>Microbacteriaceae</taxon>
        <taxon>Microbacterium</taxon>
    </lineage>
</organism>
<gene>
    <name evidence="2" type="ORF">RL72_02431</name>
</gene>
<accession>A0A0F0KLX1</accession>
<keyword evidence="1" id="KW-0472">Membrane</keyword>
<evidence type="ECO:0000313" key="3">
    <source>
        <dbReference type="Proteomes" id="UP000033448"/>
    </source>
</evidence>
<dbReference type="AlphaFoldDB" id="A0A0F0KLX1"/>
<dbReference type="EMBL" id="JYIT01000080">
    <property type="protein sequence ID" value="KJL21892.1"/>
    <property type="molecule type" value="Genomic_DNA"/>
</dbReference>